<evidence type="ECO:0000313" key="10">
    <source>
        <dbReference type="EMBL" id="TCD70419.1"/>
    </source>
</evidence>
<feature type="transmembrane region" description="Helical" evidence="8">
    <location>
        <begin position="167"/>
        <end position="184"/>
    </location>
</feature>
<feature type="region of interest" description="Disordered" evidence="7">
    <location>
        <begin position="91"/>
        <end position="113"/>
    </location>
</feature>
<evidence type="ECO:0000256" key="3">
    <source>
        <dbReference type="ARBA" id="ARBA00022692"/>
    </source>
</evidence>
<dbReference type="PIRSF" id="PIRSF005225">
    <property type="entry name" value="LAG1_LAC1"/>
    <property type="match status" value="1"/>
</dbReference>
<keyword evidence="4 8" id="KW-1133">Transmembrane helix</keyword>
<protein>
    <submittedName>
        <fullName evidence="10">Sphingosine N-acyltransferase lag1</fullName>
    </submittedName>
</protein>
<gene>
    <name evidence="10" type="primary">LAG1</name>
    <name evidence="10" type="ORF">EIP91_003500</name>
</gene>
<dbReference type="InterPro" id="IPR006634">
    <property type="entry name" value="TLC-dom"/>
</dbReference>
<feature type="compositionally biased region" description="Acidic residues" evidence="7">
    <location>
        <begin position="349"/>
        <end position="367"/>
    </location>
</feature>
<feature type="transmembrane region" description="Helical" evidence="8">
    <location>
        <begin position="38"/>
        <end position="59"/>
    </location>
</feature>
<dbReference type="EMBL" id="RWJN01000021">
    <property type="protein sequence ID" value="TCD70419.1"/>
    <property type="molecule type" value="Genomic_DNA"/>
</dbReference>
<evidence type="ECO:0000256" key="5">
    <source>
        <dbReference type="ARBA" id="ARBA00023136"/>
    </source>
</evidence>
<keyword evidence="5 6" id="KW-0472">Membrane</keyword>
<keyword evidence="10" id="KW-0012">Acyltransferase</keyword>
<name>A0A4R0RWW4_9APHY</name>
<dbReference type="InterPro" id="IPR016439">
    <property type="entry name" value="Lag1/Lac1-like"/>
</dbReference>
<sequence>MNTNAAPEWLPSFLVPFFTLSYPTPAPAAPDSFPNSSYYGTGLLDFCFIITCIAVMAVLRDAVRLLIFEPLAKWKLTRDLQSKKRLEHAATTKANGDAKANGSAKGSGRATSVGAITKRERRLLHRSVLRFAEQGWVFIYYTCEWIFGLYVHHNVPTSVLNPVDVWVLYPHIPLAGPIKIYYLTQTANYMHQMLVLNAEARRKDHWQMMTHHVVTVALMLGSYFYNYTRIGVLVMLLMDTADVWMPLAKMFRYLSFLTLCDMTFGLFMVSWFVTRHALFIVVIISVWRDSSRYSSYTWDPSRGYFMTAGILNAFNGMLICLEIIQLVWFASIIRIAWRVVSGQGAEDVRSDEEDVPDVPDDDEDEDEETKKKNQ</sequence>
<comment type="similarity">
    <text evidence="2">Belongs to the sphingosine N-acyltransferase family.</text>
</comment>
<keyword evidence="10" id="KW-0808">Transferase</keyword>
<feature type="transmembrane region" description="Helical" evidence="8">
    <location>
        <begin position="259"/>
        <end position="284"/>
    </location>
</feature>
<dbReference type="Proteomes" id="UP000292702">
    <property type="component" value="Unassembled WGS sequence"/>
</dbReference>
<evidence type="ECO:0000256" key="6">
    <source>
        <dbReference type="PROSITE-ProRule" id="PRU00205"/>
    </source>
</evidence>
<proteinExistence type="inferred from homology"/>
<feature type="region of interest" description="Disordered" evidence="7">
    <location>
        <begin position="343"/>
        <end position="374"/>
    </location>
</feature>
<feature type="transmembrane region" description="Helical" evidence="8">
    <location>
        <begin position="128"/>
        <end position="147"/>
    </location>
</feature>
<evidence type="ECO:0000259" key="9">
    <source>
        <dbReference type="PROSITE" id="PS50922"/>
    </source>
</evidence>
<dbReference type="PROSITE" id="PS50922">
    <property type="entry name" value="TLC"/>
    <property type="match status" value="1"/>
</dbReference>
<comment type="subcellular location">
    <subcellularLocation>
        <location evidence="1">Membrane</location>
        <topology evidence="1">Multi-pass membrane protein</topology>
    </subcellularLocation>
</comment>
<evidence type="ECO:0000313" key="11">
    <source>
        <dbReference type="Proteomes" id="UP000292702"/>
    </source>
</evidence>
<dbReference type="PANTHER" id="PTHR12560:SF0">
    <property type="entry name" value="LD18904P"/>
    <property type="match status" value="1"/>
</dbReference>
<feature type="transmembrane region" description="Helical" evidence="8">
    <location>
        <begin position="304"/>
        <end position="329"/>
    </location>
</feature>
<feature type="domain" description="TLC" evidence="9">
    <location>
        <begin position="126"/>
        <end position="341"/>
    </location>
</feature>
<accession>A0A4R0RWW4</accession>
<dbReference type="STRING" id="92696.A0A4R0RWW4"/>
<dbReference type="SMART" id="SM00724">
    <property type="entry name" value="TLC"/>
    <property type="match status" value="1"/>
</dbReference>
<dbReference type="GO" id="GO:0046513">
    <property type="term" value="P:ceramide biosynthetic process"/>
    <property type="evidence" value="ECO:0007669"/>
    <property type="project" value="InterPro"/>
</dbReference>
<reference evidence="10 11" key="1">
    <citation type="submission" date="2018-11" db="EMBL/GenBank/DDBJ databases">
        <title>Genome assembly of Steccherinum ochraceum LE-BIN_3174, the white-rot fungus of the Steccherinaceae family (The Residual Polyporoid clade, Polyporales, Basidiomycota).</title>
        <authorList>
            <person name="Fedorova T.V."/>
            <person name="Glazunova O.A."/>
            <person name="Landesman E.O."/>
            <person name="Moiseenko K.V."/>
            <person name="Psurtseva N.V."/>
            <person name="Savinova O.S."/>
            <person name="Shakhova N.V."/>
            <person name="Tyazhelova T.V."/>
            <person name="Vasina D.V."/>
        </authorList>
    </citation>
    <scope>NUCLEOTIDE SEQUENCE [LARGE SCALE GENOMIC DNA]</scope>
    <source>
        <strain evidence="10 11">LE-BIN_3174</strain>
    </source>
</reference>
<dbReference type="GO" id="GO:0016020">
    <property type="term" value="C:membrane"/>
    <property type="evidence" value="ECO:0007669"/>
    <property type="project" value="UniProtKB-SubCell"/>
</dbReference>
<evidence type="ECO:0000256" key="1">
    <source>
        <dbReference type="ARBA" id="ARBA00004141"/>
    </source>
</evidence>
<evidence type="ECO:0000256" key="8">
    <source>
        <dbReference type="SAM" id="Phobius"/>
    </source>
</evidence>
<evidence type="ECO:0000256" key="2">
    <source>
        <dbReference type="ARBA" id="ARBA00009808"/>
    </source>
</evidence>
<organism evidence="10 11">
    <name type="scientific">Steccherinum ochraceum</name>
    <dbReference type="NCBI Taxonomy" id="92696"/>
    <lineage>
        <taxon>Eukaryota</taxon>
        <taxon>Fungi</taxon>
        <taxon>Dikarya</taxon>
        <taxon>Basidiomycota</taxon>
        <taxon>Agaricomycotina</taxon>
        <taxon>Agaricomycetes</taxon>
        <taxon>Polyporales</taxon>
        <taxon>Steccherinaceae</taxon>
        <taxon>Steccherinum</taxon>
    </lineage>
</organism>
<evidence type="ECO:0000256" key="7">
    <source>
        <dbReference type="SAM" id="MobiDB-lite"/>
    </source>
</evidence>
<dbReference type="GO" id="GO:0050291">
    <property type="term" value="F:sphingosine N-acyltransferase activity"/>
    <property type="evidence" value="ECO:0007669"/>
    <property type="project" value="InterPro"/>
</dbReference>
<dbReference type="OrthoDB" id="537032at2759"/>
<keyword evidence="11" id="KW-1185">Reference proteome</keyword>
<keyword evidence="3 6" id="KW-0812">Transmembrane</keyword>
<dbReference type="Pfam" id="PF03798">
    <property type="entry name" value="TRAM_LAG1_CLN8"/>
    <property type="match status" value="1"/>
</dbReference>
<comment type="caution">
    <text evidence="10">The sequence shown here is derived from an EMBL/GenBank/DDBJ whole genome shotgun (WGS) entry which is preliminary data.</text>
</comment>
<dbReference type="PANTHER" id="PTHR12560">
    <property type="entry name" value="LONGEVITY ASSURANCE FACTOR 1 LAG1"/>
    <property type="match status" value="1"/>
</dbReference>
<evidence type="ECO:0000256" key="4">
    <source>
        <dbReference type="ARBA" id="ARBA00022989"/>
    </source>
</evidence>
<dbReference type="AlphaFoldDB" id="A0A4R0RWW4"/>